<evidence type="ECO:0000256" key="1">
    <source>
        <dbReference type="ARBA" id="ARBA00002243"/>
    </source>
</evidence>
<dbReference type="GO" id="GO:2000852">
    <property type="term" value="P:regulation of corticosterone secretion"/>
    <property type="evidence" value="ECO:0000318"/>
    <property type="project" value="GO_Central"/>
</dbReference>
<evidence type="ECO:0000313" key="16">
    <source>
        <dbReference type="Ensembl" id="ENSSSCP00000035620.1"/>
    </source>
</evidence>
<gene>
    <name evidence="16" type="primary">LOC110255184</name>
</gene>
<evidence type="ECO:0000256" key="12">
    <source>
        <dbReference type="ARBA" id="ARBA00023205"/>
    </source>
</evidence>
<comment type="similarity">
    <text evidence="6">Belongs to the POMC family.</text>
</comment>
<dbReference type="PANTHER" id="PTHR11416:SF7">
    <property type="entry name" value="PRO-OPIOMELANOCORTIN"/>
    <property type="match status" value="1"/>
</dbReference>
<dbReference type="GO" id="GO:0005179">
    <property type="term" value="F:hormone activity"/>
    <property type="evidence" value="ECO:0007669"/>
    <property type="project" value="UniProtKB-KW"/>
</dbReference>
<feature type="domain" description="Opiodes neuropeptide" evidence="15">
    <location>
        <begin position="99"/>
        <end position="127"/>
    </location>
</feature>
<dbReference type="InParanoid" id="A0A286ZVY7"/>
<dbReference type="InterPro" id="IPR050878">
    <property type="entry name" value="POMC-derived_peptides"/>
</dbReference>
<evidence type="ECO:0000256" key="9">
    <source>
        <dbReference type="ARBA" id="ARBA00022685"/>
    </source>
</evidence>
<reference evidence="16" key="2">
    <citation type="submission" date="2025-08" db="UniProtKB">
        <authorList>
            <consortium name="Ensembl"/>
        </authorList>
    </citation>
    <scope>IDENTIFICATION</scope>
</reference>
<proteinExistence type="inferred from homology"/>
<reference evidence="16" key="1">
    <citation type="journal article" date="2020" name="Gigascience">
        <title>An improved pig reference genome sequence to enable pig genetics and genomics research.</title>
        <authorList>
            <person name="Warr A."/>
            <person name="Affara N."/>
            <person name="Aken B."/>
            <person name="Beiki H."/>
            <person name="Bickhart D.M."/>
            <person name="Billis K."/>
            <person name="Chow W."/>
            <person name="Eory L."/>
            <person name="Finlayson H.A."/>
            <person name="Flicek P."/>
            <person name="Giron C.G."/>
            <person name="Griffin D.K."/>
            <person name="Hall R."/>
            <person name="Hannum G."/>
            <person name="Hourlier T."/>
            <person name="Howe K."/>
            <person name="Hume D.A."/>
            <person name="Izuogu O."/>
            <person name="Kim K."/>
            <person name="Koren S."/>
            <person name="Liu H."/>
            <person name="Manchanda N."/>
            <person name="Martin F.J."/>
            <person name="Nonneman D.J."/>
            <person name="O'Connor R.E."/>
            <person name="Phillippy A.M."/>
            <person name="Rohrer G.A."/>
            <person name="Rosen B.D."/>
            <person name="Rund L.A."/>
            <person name="Sargent C.A."/>
            <person name="Schook L.B."/>
            <person name="Schroeder S.G."/>
            <person name="Schwartz A.S."/>
            <person name="Skinner B.M."/>
            <person name="Talbot R."/>
            <person name="Tseng E."/>
            <person name="Tuggle C.K."/>
            <person name="Watson M."/>
            <person name="Smith T.P.L."/>
            <person name="Archibald A.L."/>
        </authorList>
    </citation>
    <scope>NUCLEOTIDE SEQUENCE [LARGE SCALE GENOMIC DNA]</scope>
    <source>
        <strain evidence="16">Duroc</strain>
    </source>
</reference>
<dbReference type="GO" id="GO:0001664">
    <property type="term" value="F:G protein-coupled receptor binding"/>
    <property type="evidence" value="ECO:0000318"/>
    <property type="project" value="GO_Central"/>
</dbReference>
<evidence type="ECO:0000256" key="3">
    <source>
        <dbReference type="ARBA" id="ARBA00002965"/>
    </source>
</evidence>
<comment type="function">
    <text evidence="2">Endogenous orexigenic opiate.</text>
</comment>
<dbReference type="GO" id="GO:0007218">
    <property type="term" value="P:neuropeptide signaling pathway"/>
    <property type="evidence" value="ECO:0007669"/>
    <property type="project" value="UniProtKB-KW"/>
</dbReference>
<dbReference type="PRINTS" id="PR00383">
    <property type="entry name" value="MELANOCORTIN"/>
</dbReference>
<name>A0A286ZVY7_PIG</name>
<comment type="function">
    <text evidence="4">Endogenous opiate.</text>
</comment>
<dbReference type="InterPro" id="IPR013531">
    <property type="entry name" value="Mcrtin_ACTH_cent"/>
</dbReference>
<sequence length="129" mass="14741">MEHFCWGKPVGKKWRPVKVYPNGAEDELAKAFPCKFRRELVWALPEPAQDPEASAVGMATWAKLEYGLVAEAEAAEKRDEGPYKMEHFHWGNPPKDKCYCGFMTSKKSQMPLVMLFKNAIIKNTHKKGQ</sequence>
<dbReference type="SMART" id="SM01363">
    <property type="entry name" value="ACTH_domain"/>
    <property type="match status" value="2"/>
</dbReference>
<evidence type="ECO:0000256" key="7">
    <source>
        <dbReference type="ARBA" id="ARBA00017200"/>
    </source>
</evidence>
<comment type="function">
    <text evidence="3">Stimulates the adrenal glands to release cortisol.</text>
</comment>
<keyword evidence="12" id="KW-0257">Endorphin</keyword>
<dbReference type="Proteomes" id="UP000008227">
    <property type="component" value="Unassembled WGS sequence"/>
</dbReference>
<dbReference type="GeneID" id="110255184"/>
<evidence type="ECO:0000256" key="8">
    <source>
        <dbReference type="ARBA" id="ARBA00022525"/>
    </source>
</evidence>
<dbReference type="SMART" id="SM01365">
    <property type="entry name" value="Op_neuropeptide"/>
    <property type="match status" value="1"/>
</dbReference>
<dbReference type="Ensembl" id="ENSSSCT00000044304.1">
    <property type="protein sequence ID" value="ENSSSCP00000035620.1"/>
    <property type="gene ID" value="ENSSSCG00000036069.1"/>
</dbReference>
<dbReference type="AlphaFoldDB" id="A0A286ZVY7"/>
<evidence type="ECO:0000256" key="11">
    <source>
        <dbReference type="ARBA" id="ARBA00022815"/>
    </source>
</evidence>
<dbReference type="PANTHER" id="PTHR11416">
    <property type="entry name" value="PRO-OPIOMELANOCORTIN"/>
    <property type="match status" value="1"/>
</dbReference>
<comment type="subcellular location">
    <subcellularLocation>
        <location evidence="5">Secreted</location>
    </subcellularLocation>
</comment>
<reference evidence="16" key="3">
    <citation type="submission" date="2025-09" db="UniProtKB">
        <authorList>
            <consortium name="Ensembl"/>
        </authorList>
    </citation>
    <scope>IDENTIFICATION</scope>
</reference>
<feature type="domain" description="Pro-opiomelanocortin/corticotropin ACTH central region" evidence="14">
    <location>
        <begin position="82"/>
        <end position="120"/>
    </location>
</feature>
<dbReference type="KEGG" id="ssc:110255184"/>
<keyword evidence="8" id="KW-0964">Secreted</keyword>
<dbReference type="Pfam" id="PF00976">
    <property type="entry name" value="ACTH_domain"/>
    <property type="match status" value="1"/>
</dbReference>
<evidence type="ECO:0000256" key="13">
    <source>
        <dbReference type="ARBA" id="ARBA00031147"/>
    </source>
</evidence>
<keyword evidence="17" id="KW-1185">Reference proteome</keyword>
<feature type="domain" description="Pro-opiomelanocortin/corticotropin ACTH central region" evidence="14">
    <location>
        <begin position="1"/>
        <end position="36"/>
    </location>
</feature>
<dbReference type="OrthoDB" id="8962839at2759"/>
<evidence type="ECO:0000256" key="2">
    <source>
        <dbReference type="ARBA" id="ARBA00002694"/>
    </source>
</evidence>
<evidence type="ECO:0000256" key="6">
    <source>
        <dbReference type="ARBA" id="ARBA00005832"/>
    </source>
</evidence>
<evidence type="ECO:0000256" key="10">
    <source>
        <dbReference type="ARBA" id="ARBA00022702"/>
    </source>
</evidence>
<dbReference type="InterPro" id="IPR013532">
    <property type="entry name" value="Opioid_neuropept"/>
</dbReference>
<keyword evidence="10" id="KW-0372">Hormone</keyword>
<keyword evidence="11" id="KW-0027">Amidation</keyword>
<dbReference type="STRING" id="9823.ENSSSCP00000035620"/>
<dbReference type="GO" id="GO:0030141">
    <property type="term" value="C:secretory granule"/>
    <property type="evidence" value="ECO:0000318"/>
    <property type="project" value="GO_Central"/>
</dbReference>
<accession>A0A286ZVY7</accession>
<evidence type="ECO:0000259" key="15">
    <source>
        <dbReference type="SMART" id="SM01365"/>
    </source>
</evidence>
<protein>
    <recommendedName>
        <fullName evidence="7">Pro-opiomelanocortin</fullName>
    </recommendedName>
    <alternativeName>
        <fullName evidence="13">Corticotropin-lipotropin</fullName>
    </alternativeName>
</protein>
<evidence type="ECO:0000256" key="5">
    <source>
        <dbReference type="ARBA" id="ARBA00004613"/>
    </source>
</evidence>
<evidence type="ECO:0000259" key="14">
    <source>
        <dbReference type="SMART" id="SM01363"/>
    </source>
</evidence>
<organism evidence="16 17">
    <name type="scientific">Sus scrofa</name>
    <name type="common">Pig</name>
    <dbReference type="NCBI Taxonomy" id="9823"/>
    <lineage>
        <taxon>Eukaryota</taxon>
        <taxon>Metazoa</taxon>
        <taxon>Chordata</taxon>
        <taxon>Craniata</taxon>
        <taxon>Vertebrata</taxon>
        <taxon>Euteleostomi</taxon>
        <taxon>Mammalia</taxon>
        <taxon>Eutheria</taxon>
        <taxon>Laurasiatheria</taxon>
        <taxon>Artiodactyla</taxon>
        <taxon>Suina</taxon>
        <taxon>Suidae</taxon>
        <taxon>Sus</taxon>
    </lineage>
</organism>
<comment type="function">
    <text evidence="1">Anorexigenic peptide. Increases the pigmentation of skin by increasing melanin production in melanocytes.</text>
</comment>
<keyword evidence="9" id="KW-0165">Cleavage on pair of basic residues</keyword>
<dbReference type="GeneTree" id="ENSGT00390000016811"/>
<dbReference type="InterPro" id="IPR001941">
    <property type="entry name" value="PMOC"/>
</dbReference>
<evidence type="ECO:0000313" key="17">
    <source>
        <dbReference type="Proteomes" id="UP000008227"/>
    </source>
</evidence>
<dbReference type="Pfam" id="PF08035">
    <property type="entry name" value="Op_neuropeptide"/>
    <property type="match status" value="1"/>
</dbReference>
<dbReference type="RefSeq" id="XP_020937755.1">
    <property type="nucleotide sequence ID" value="XM_021082096.1"/>
</dbReference>
<evidence type="ECO:0000256" key="4">
    <source>
        <dbReference type="ARBA" id="ARBA00003192"/>
    </source>
</evidence>
<dbReference type="GO" id="GO:0005615">
    <property type="term" value="C:extracellular space"/>
    <property type="evidence" value="ECO:0000318"/>
    <property type="project" value="GO_Central"/>
</dbReference>